<dbReference type="GO" id="GO:0000026">
    <property type="term" value="F:alpha-1,2-mannosyltransferase activity"/>
    <property type="evidence" value="ECO:0007669"/>
    <property type="project" value="TreeGrafter"/>
</dbReference>
<evidence type="ECO:0000256" key="4">
    <source>
        <dbReference type="ARBA" id="ARBA00022679"/>
    </source>
</evidence>
<evidence type="ECO:0000256" key="2">
    <source>
        <dbReference type="ARBA" id="ARBA00004922"/>
    </source>
</evidence>
<evidence type="ECO:0000256" key="1">
    <source>
        <dbReference type="ARBA" id="ARBA00004323"/>
    </source>
</evidence>
<keyword evidence="4" id="KW-0808">Transferase</keyword>
<evidence type="ECO:0000256" key="8">
    <source>
        <dbReference type="ARBA" id="ARBA00023034"/>
    </source>
</evidence>
<reference evidence="11 12" key="1">
    <citation type="submission" date="2016-06" db="EMBL/GenBank/DDBJ databases">
        <authorList>
            <person name="Kjaerup R.B."/>
            <person name="Dalgaard T.S."/>
            <person name="Juul-Madsen H.R."/>
        </authorList>
    </citation>
    <scope>NUCLEOTIDE SEQUENCE [LARGE SCALE GENOMIC DNA]</scope>
    <source>
        <strain evidence="11 12">Pb300</strain>
    </source>
</reference>
<evidence type="ECO:0000313" key="12">
    <source>
        <dbReference type="Proteomes" id="UP000242814"/>
    </source>
</evidence>
<dbReference type="GO" id="GO:0000139">
    <property type="term" value="C:Golgi membrane"/>
    <property type="evidence" value="ECO:0007669"/>
    <property type="project" value="UniProtKB-SubCell"/>
</dbReference>
<dbReference type="EMBL" id="LZYO01000389">
    <property type="protein sequence ID" value="ODH14005.1"/>
    <property type="molecule type" value="Genomic_DNA"/>
</dbReference>
<comment type="subcellular location">
    <subcellularLocation>
        <location evidence="1">Golgi apparatus membrane</location>
        <topology evidence="1">Single-pass type II membrane protein</topology>
    </subcellularLocation>
</comment>
<comment type="caution">
    <text evidence="11">The sequence shown here is derived from an EMBL/GenBank/DDBJ whole genome shotgun (WGS) entry which is preliminary data.</text>
</comment>
<accession>A0A1D2J6L7</accession>
<name>A0A1D2J6L7_PARBR</name>
<dbReference type="VEuPathDB" id="FungiDB:PADG_06770"/>
<evidence type="ECO:0000256" key="5">
    <source>
        <dbReference type="ARBA" id="ARBA00022692"/>
    </source>
</evidence>
<proteinExistence type="inferred from homology"/>
<evidence type="ECO:0008006" key="13">
    <source>
        <dbReference type="Google" id="ProtNLM"/>
    </source>
</evidence>
<evidence type="ECO:0000256" key="9">
    <source>
        <dbReference type="ARBA" id="ARBA00023136"/>
    </source>
</evidence>
<dbReference type="SUPFAM" id="SSF53448">
    <property type="entry name" value="Nucleotide-diphospho-sugar transferases"/>
    <property type="match status" value="1"/>
</dbReference>
<evidence type="ECO:0000313" key="11">
    <source>
        <dbReference type="EMBL" id="ODH14005.1"/>
    </source>
</evidence>
<dbReference type="GO" id="GO:0046354">
    <property type="term" value="P:mannan biosynthetic process"/>
    <property type="evidence" value="ECO:0007669"/>
    <property type="project" value="TreeGrafter"/>
</dbReference>
<dbReference type="PANTHER" id="PTHR31646:SF1">
    <property type="entry name" value="ALPHA-1,2-MANNOSYLTRANSFERASE MNN2"/>
    <property type="match status" value="1"/>
</dbReference>
<dbReference type="InterPro" id="IPR029044">
    <property type="entry name" value="Nucleotide-diphossugar_trans"/>
</dbReference>
<evidence type="ECO:0000256" key="6">
    <source>
        <dbReference type="ARBA" id="ARBA00022968"/>
    </source>
</evidence>
<evidence type="ECO:0000256" key="10">
    <source>
        <dbReference type="SAM" id="MobiDB-lite"/>
    </source>
</evidence>
<keyword evidence="9" id="KW-0472">Membrane</keyword>
<dbReference type="PANTHER" id="PTHR31646">
    <property type="entry name" value="ALPHA-1,2-MANNOSYLTRANSFERASE MNN2"/>
    <property type="match status" value="1"/>
</dbReference>
<organism evidence="11 12">
    <name type="scientific">Paracoccidioides brasiliensis</name>
    <dbReference type="NCBI Taxonomy" id="121759"/>
    <lineage>
        <taxon>Eukaryota</taxon>
        <taxon>Fungi</taxon>
        <taxon>Dikarya</taxon>
        <taxon>Ascomycota</taxon>
        <taxon>Pezizomycotina</taxon>
        <taxon>Eurotiomycetes</taxon>
        <taxon>Eurotiomycetidae</taxon>
        <taxon>Onygenales</taxon>
        <taxon>Ajellomycetaceae</taxon>
        <taxon>Paracoccidioides</taxon>
    </lineage>
</organism>
<dbReference type="Proteomes" id="UP000242814">
    <property type="component" value="Unassembled WGS sequence"/>
</dbReference>
<dbReference type="AlphaFoldDB" id="A0A1D2J6L7"/>
<evidence type="ECO:0000256" key="7">
    <source>
        <dbReference type="ARBA" id="ARBA00022989"/>
    </source>
</evidence>
<comment type="similarity">
    <text evidence="3">Belongs to the MNN1/MNT family.</text>
</comment>
<protein>
    <recommendedName>
        <fullName evidence="13">Alpha-1,2-mannosyltransferase</fullName>
    </recommendedName>
</protein>
<comment type="pathway">
    <text evidence="2">Protein modification; protein glycosylation.</text>
</comment>
<dbReference type="Pfam" id="PF11051">
    <property type="entry name" value="Mannosyl_trans3"/>
    <property type="match status" value="2"/>
</dbReference>
<feature type="region of interest" description="Disordered" evidence="10">
    <location>
        <begin position="412"/>
        <end position="432"/>
    </location>
</feature>
<keyword evidence="6" id="KW-0735">Signal-anchor</keyword>
<dbReference type="VEuPathDB" id="FungiDB:PABG_05957"/>
<evidence type="ECO:0000256" key="3">
    <source>
        <dbReference type="ARBA" id="ARBA00009105"/>
    </source>
</evidence>
<dbReference type="InterPro" id="IPR022751">
    <property type="entry name" value="Alpha_mannosyltransferase"/>
</dbReference>
<keyword evidence="8" id="KW-0333">Golgi apparatus</keyword>
<keyword evidence="7" id="KW-1133">Transmembrane helix</keyword>
<keyword evidence="5" id="KW-0812">Transmembrane</keyword>
<sequence>MLSRARLIQRLVIFAIFSFLLFVGSQRIPLRSNTVPSAPSAPSPARDSSYERQVQFWKNLHNLLESNSPATDPPERLKKAENVLFDPNANYTRPDLFAISEGDVKQLQQVHQRVVQKIKNDNSSLELVYHRGKRGIVSAAGRKYLPTLVISLRLLRRSGTRFPVEVFIASQEQYDEVVCEQILPTMNAVCIVLSGILGTNVVSRLEPFQLKSFAMLFSSFEQLLWLDASCFPIHDAIEIFQSKPFTHVGLVTWPDFWSSDPSRFFNTIASKPEPPVSERASTDGGQLLISKKTHAKTLLLASYYNYYGETHFYLLLSQSDVGGSDKETYLAAASVLDEPFYAVNEPIRSIGHRNANGHLDSSATVQYSPTEDYKLTNQGINRVKDANAGPIPHAFFLRTSYSKMSPVNLFDPSRNGSEEVSPIRGPDGKPSRAWTAEKETIDSLGGPDVEREYWSHVRWTVCTLEGLQFKDWKDKEGTCQQAKEYFDAYPFVFLETLPLSQYCQTTMSSRTAQKAVLSRDA</sequence>
<gene>
    <name evidence="11" type="ORF">ACO22_06736</name>
</gene>